<dbReference type="AlphaFoldDB" id="A0A8J6BJP3"/>
<dbReference type="EMBL" id="JAAALK010000082">
    <property type="protein sequence ID" value="KAG8086516.1"/>
    <property type="molecule type" value="Genomic_DNA"/>
</dbReference>
<gene>
    <name evidence="1" type="ORF">GUJ93_ZPchr0010g7402</name>
</gene>
<proteinExistence type="predicted"/>
<evidence type="ECO:0000313" key="1">
    <source>
        <dbReference type="EMBL" id="KAG8086516.1"/>
    </source>
</evidence>
<reference evidence="1" key="2">
    <citation type="submission" date="2021-02" db="EMBL/GenBank/DDBJ databases">
        <authorList>
            <person name="Kimball J.A."/>
            <person name="Haas M.W."/>
            <person name="Macchietto M."/>
            <person name="Kono T."/>
            <person name="Duquette J."/>
            <person name="Shao M."/>
        </authorList>
    </citation>
    <scope>NUCLEOTIDE SEQUENCE</scope>
    <source>
        <tissue evidence="1">Fresh leaf tissue</tissue>
    </source>
</reference>
<keyword evidence="2" id="KW-1185">Reference proteome</keyword>
<reference evidence="1" key="1">
    <citation type="journal article" date="2021" name="bioRxiv">
        <title>Whole Genome Assembly and Annotation of Northern Wild Rice, Zizania palustris L., Supports a Whole Genome Duplication in the Zizania Genus.</title>
        <authorList>
            <person name="Haas M."/>
            <person name="Kono T."/>
            <person name="Macchietto M."/>
            <person name="Millas R."/>
            <person name="McGilp L."/>
            <person name="Shao M."/>
            <person name="Duquette J."/>
            <person name="Hirsch C.N."/>
            <person name="Kimball J."/>
        </authorList>
    </citation>
    <scope>NUCLEOTIDE SEQUENCE</scope>
    <source>
        <tissue evidence="1">Fresh leaf tissue</tissue>
    </source>
</reference>
<accession>A0A8J6BJP3</accession>
<dbReference type="Proteomes" id="UP000729402">
    <property type="component" value="Unassembled WGS sequence"/>
</dbReference>
<organism evidence="1 2">
    <name type="scientific">Zizania palustris</name>
    <name type="common">Northern wild rice</name>
    <dbReference type="NCBI Taxonomy" id="103762"/>
    <lineage>
        <taxon>Eukaryota</taxon>
        <taxon>Viridiplantae</taxon>
        <taxon>Streptophyta</taxon>
        <taxon>Embryophyta</taxon>
        <taxon>Tracheophyta</taxon>
        <taxon>Spermatophyta</taxon>
        <taxon>Magnoliopsida</taxon>
        <taxon>Liliopsida</taxon>
        <taxon>Poales</taxon>
        <taxon>Poaceae</taxon>
        <taxon>BOP clade</taxon>
        <taxon>Oryzoideae</taxon>
        <taxon>Oryzeae</taxon>
        <taxon>Zizaniinae</taxon>
        <taxon>Zizania</taxon>
    </lineage>
</organism>
<evidence type="ECO:0000313" key="2">
    <source>
        <dbReference type="Proteomes" id="UP000729402"/>
    </source>
</evidence>
<name>A0A8J6BJP3_ZIZPA</name>
<comment type="caution">
    <text evidence="1">The sequence shown here is derived from an EMBL/GenBank/DDBJ whole genome shotgun (WGS) entry which is preliminary data.</text>
</comment>
<sequence>MVWTSGGARVWFGGKEQSWSLNAIATARSWISIPVAISMIMTKQYGAFRVSDDSVLSFRIQFYHDFGWPDDQFGVMGLVGT</sequence>
<protein>
    <submittedName>
        <fullName evidence="1">Uncharacterized protein</fullName>
    </submittedName>
</protein>